<keyword evidence="1" id="KW-0472">Membrane</keyword>
<sequence>MKIFIKLKNDNKILLSHFKMYWKILVYFLIITTIYTIGLISIYMFLDYKITIEKHLGGPYIGKIDMSFSPLGDPNVEWIFQSEYVSNNYSTLLSNFLFAGPTIAFLAISSVIFINKIFISEIKSGKIVSWLCLSISREKLIIMKSLAIIILNIILSSLIFFIILIFRAFATDANKYFFRLFWYCLQFIIFNIFLTSILIFIAVLLIKKQNFISIIIYTIIISYILITWFFYYMYKTNGGDISENNYINFKIFSYLCLDNLIINPLFFSSEFIKTQELDENNYWWIIKEYKLKDNIWLNIFIPIFYLGISSIIIYIKKLSFQKKIYMFKKLVIQFF</sequence>
<feature type="transmembrane region" description="Helical" evidence="1">
    <location>
        <begin position="295"/>
        <end position="315"/>
    </location>
</feature>
<protein>
    <submittedName>
        <fullName evidence="2">Uncharacterized protein</fullName>
    </submittedName>
</protein>
<dbReference type="KEGG" id="stai:STAIW_v1c06620"/>
<dbReference type="RefSeq" id="WP_020834419.1">
    <property type="nucleotide sequence ID" value="NC_021846.1"/>
</dbReference>
<dbReference type="AlphaFoldDB" id="S5MHG1"/>
<dbReference type="Proteomes" id="UP000014984">
    <property type="component" value="Chromosome"/>
</dbReference>
<keyword evidence="3" id="KW-1185">Reference proteome</keyword>
<reference evidence="2 3" key="1">
    <citation type="journal article" date="2013" name="Genome Biol. Evol.">
        <title>Comparison of metabolic capacities and inference of gene content evolution in mosquito-associated Spiroplasma diminutum and S. taiwanense.</title>
        <authorList>
            <person name="Lo W.S."/>
            <person name="Ku C."/>
            <person name="Chen L.L."/>
            <person name="Chang T.H."/>
            <person name="Kuo C.H."/>
        </authorList>
    </citation>
    <scope>NUCLEOTIDE SEQUENCE [LARGE SCALE GENOMIC DNA]</scope>
    <source>
        <strain evidence="2">CT-1</strain>
    </source>
</reference>
<dbReference type="STRING" id="1276220.STAIW_v1c06620"/>
<organism evidence="2 3">
    <name type="scientific">Spiroplasma taiwanense CT-1</name>
    <dbReference type="NCBI Taxonomy" id="1276220"/>
    <lineage>
        <taxon>Bacteria</taxon>
        <taxon>Bacillati</taxon>
        <taxon>Mycoplasmatota</taxon>
        <taxon>Mollicutes</taxon>
        <taxon>Entomoplasmatales</taxon>
        <taxon>Spiroplasmataceae</taxon>
        <taxon>Spiroplasma</taxon>
    </lineage>
</organism>
<gene>
    <name evidence="2" type="ORF">STAIW_v1c06620</name>
</gene>
<accession>S5MHG1</accession>
<dbReference type="PATRIC" id="fig|1276220.3.peg.675"/>
<feature type="transmembrane region" description="Helical" evidence="1">
    <location>
        <begin position="140"/>
        <end position="168"/>
    </location>
</feature>
<feature type="transmembrane region" description="Helical" evidence="1">
    <location>
        <begin position="21"/>
        <end position="46"/>
    </location>
</feature>
<evidence type="ECO:0000256" key="1">
    <source>
        <dbReference type="SAM" id="Phobius"/>
    </source>
</evidence>
<keyword evidence="1" id="KW-0812">Transmembrane</keyword>
<dbReference type="EMBL" id="CP005074">
    <property type="protein sequence ID" value="AGR41280.1"/>
    <property type="molecule type" value="Genomic_DNA"/>
</dbReference>
<evidence type="ECO:0000313" key="3">
    <source>
        <dbReference type="Proteomes" id="UP000014984"/>
    </source>
</evidence>
<dbReference type="HOGENOM" id="CLU_828763_0_0_14"/>
<evidence type="ECO:0000313" key="2">
    <source>
        <dbReference type="EMBL" id="AGR41280.1"/>
    </source>
</evidence>
<keyword evidence="1" id="KW-1133">Transmembrane helix</keyword>
<name>S5MHG1_9MOLU</name>
<feature type="transmembrane region" description="Helical" evidence="1">
    <location>
        <begin position="96"/>
        <end position="119"/>
    </location>
</feature>
<proteinExistence type="predicted"/>
<feature type="transmembrane region" description="Helical" evidence="1">
    <location>
        <begin position="180"/>
        <end position="204"/>
    </location>
</feature>
<feature type="transmembrane region" description="Helical" evidence="1">
    <location>
        <begin position="211"/>
        <end position="234"/>
    </location>
</feature>